<feature type="domain" description="DNA polymerase III beta sliding clamp central" evidence="12">
    <location>
        <begin position="137"/>
        <end position="252"/>
    </location>
</feature>
<keyword evidence="6 10" id="KW-0548">Nucleotidyltransferase</keyword>
<dbReference type="PANTHER" id="PTHR30478:SF0">
    <property type="entry name" value="BETA SLIDING CLAMP"/>
    <property type="match status" value="1"/>
</dbReference>
<comment type="subunit">
    <text evidence="10">Forms a ring-shaped head-to-tail homodimer around DNA.</text>
</comment>
<evidence type="ECO:0000259" key="12">
    <source>
        <dbReference type="Pfam" id="PF02767"/>
    </source>
</evidence>
<gene>
    <name evidence="14" type="primary">dnaN</name>
    <name evidence="14" type="ORF">NCTC13163_00002</name>
</gene>
<evidence type="ECO:0000256" key="7">
    <source>
        <dbReference type="ARBA" id="ARBA00022705"/>
    </source>
</evidence>
<evidence type="ECO:0000256" key="8">
    <source>
        <dbReference type="ARBA" id="ARBA00022932"/>
    </source>
</evidence>
<dbReference type="STRING" id="1397694.GCA_000702585_00529"/>
<comment type="function">
    <text evidence="10">Confers DNA tethering and processivity to DNA polymerases and other proteins. Acts as a clamp, forming a ring around DNA (a reaction catalyzed by the clamp-loading complex) which diffuses in an ATP-independent manner freely and bidirectionally along dsDNA. Initially characterized for its ability to contact the catalytic subunit of DNA polymerase III (Pol III), a complex, multichain enzyme responsible for most of the replicative synthesis in bacteria; Pol III exhibits 3'-5' exonuclease proofreading activity. The beta chain is required for initiation of replication as well as for processivity of DNA replication.</text>
</comment>
<evidence type="ECO:0000256" key="6">
    <source>
        <dbReference type="ARBA" id="ARBA00022695"/>
    </source>
</evidence>
<dbReference type="InterPro" id="IPR046938">
    <property type="entry name" value="DNA_clamp_sf"/>
</dbReference>
<dbReference type="InterPro" id="IPR022637">
    <property type="entry name" value="DNA_polIII_beta_cen"/>
</dbReference>
<evidence type="ECO:0000256" key="10">
    <source>
        <dbReference type="PIRNR" id="PIRNR000804"/>
    </source>
</evidence>
<name>A0A377FPH0_9BACL</name>
<keyword evidence="7 10" id="KW-0235">DNA replication</keyword>
<dbReference type="Proteomes" id="UP000254060">
    <property type="component" value="Unassembled WGS sequence"/>
</dbReference>
<dbReference type="PIRSF" id="PIRSF000804">
    <property type="entry name" value="DNA_pol_III_b"/>
    <property type="match status" value="1"/>
</dbReference>
<dbReference type="GO" id="GO:0003887">
    <property type="term" value="F:DNA-directed DNA polymerase activity"/>
    <property type="evidence" value="ECO:0007669"/>
    <property type="project" value="UniProtKB-UniRule"/>
</dbReference>
<dbReference type="GO" id="GO:0006271">
    <property type="term" value="P:DNA strand elongation involved in DNA replication"/>
    <property type="evidence" value="ECO:0007669"/>
    <property type="project" value="TreeGrafter"/>
</dbReference>
<dbReference type="NCBIfam" id="TIGR00663">
    <property type="entry name" value="dnan"/>
    <property type="match status" value="1"/>
</dbReference>
<dbReference type="RefSeq" id="WP_024371094.1">
    <property type="nucleotide sequence ID" value="NZ_UGGP01000001.1"/>
</dbReference>
<dbReference type="InterPro" id="IPR022634">
    <property type="entry name" value="DNA_polIII_beta_N"/>
</dbReference>
<dbReference type="SUPFAM" id="SSF55979">
    <property type="entry name" value="DNA clamp"/>
    <property type="match status" value="3"/>
</dbReference>
<comment type="similarity">
    <text evidence="2 10">Belongs to the beta sliding clamp family.</text>
</comment>
<keyword evidence="5 10" id="KW-0808">Transferase</keyword>
<dbReference type="GO" id="GO:0003677">
    <property type="term" value="F:DNA binding"/>
    <property type="evidence" value="ECO:0007669"/>
    <property type="project" value="UniProtKB-UniRule"/>
</dbReference>
<dbReference type="InterPro" id="IPR022635">
    <property type="entry name" value="DNA_polIII_beta_C"/>
</dbReference>
<dbReference type="Pfam" id="PF02768">
    <property type="entry name" value="DNA_pol3_beta_3"/>
    <property type="match status" value="1"/>
</dbReference>
<accession>A0A377FPH0</accession>
<proteinExistence type="inferred from homology"/>
<dbReference type="Gene3D" id="3.10.150.10">
    <property type="entry name" value="DNA Polymerase III, subunit A, domain 2"/>
    <property type="match status" value="1"/>
</dbReference>
<keyword evidence="9" id="KW-0238">DNA-binding</keyword>
<protein>
    <recommendedName>
        <fullName evidence="3 10">Beta sliding clamp</fullName>
    </recommendedName>
</protein>
<dbReference type="CDD" id="cd00140">
    <property type="entry name" value="beta_clamp"/>
    <property type="match status" value="1"/>
</dbReference>
<dbReference type="EMBL" id="UGGP01000001">
    <property type="protein sequence ID" value="STO06712.1"/>
    <property type="molecule type" value="Genomic_DNA"/>
</dbReference>
<dbReference type="GO" id="GO:0005737">
    <property type="term" value="C:cytoplasm"/>
    <property type="evidence" value="ECO:0007669"/>
    <property type="project" value="UniProtKB-SubCell"/>
</dbReference>
<evidence type="ECO:0000313" key="15">
    <source>
        <dbReference type="Proteomes" id="UP000254060"/>
    </source>
</evidence>
<keyword evidence="8 10" id="KW-0239">DNA-directed DNA polymerase</keyword>
<evidence type="ECO:0000256" key="1">
    <source>
        <dbReference type="ARBA" id="ARBA00004496"/>
    </source>
</evidence>
<keyword evidence="4 10" id="KW-0963">Cytoplasm</keyword>
<evidence type="ECO:0000259" key="11">
    <source>
        <dbReference type="Pfam" id="PF00712"/>
    </source>
</evidence>
<evidence type="ECO:0000259" key="13">
    <source>
        <dbReference type="Pfam" id="PF02768"/>
    </source>
</evidence>
<dbReference type="Pfam" id="PF02767">
    <property type="entry name" value="DNA_pol3_beta_2"/>
    <property type="match status" value="1"/>
</dbReference>
<evidence type="ECO:0000256" key="5">
    <source>
        <dbReference type="ARBA" id="ARBA00022679"/>
    </source>
</evidence>
<reference evidence="14 15" key="1">
    <citation type="submission" date="2018-06" db="EMBL/GenBank/DDBJ databases">
        <authorList>
            <consortium name="Pathogen Informatics"/>
            <person name="Doyle S."/>
        </authorList>
    </citation>
    <scope>NUCLEOTIDE SEQUENCE [LARGE SCALE GENOMIC DNA]</scope>
    <source>
        <strain evidence="14 15">NCTC13163</strain>
    </source>
</reference>
<dbReference type="GO" id="GO:0009360">
    <property type="term" value="C:DNA polymerase III complex"/>
    <property type="evidence" value="ECO:0007669"/>
    <property type="project" value="InterPro"/>
</dbReference>
<feature type="domain" description="DNA polymerase III beta sliding clamp C-terminal" evidence="13">
    <location>
        <begin position="255"/>
        <end position="377"/>
    </location>
</feature>
<dbReference type="OrthoDB" id="8421503at2"/>
<dbReference type="Gene3D" id="3.70.10.10">
    <property type="match status" value="1"/>
</dbReference>
<sequence>MHLTIQRDVFMQAVQDVSKAVASRTTIPILTGLKLEAHADGLTLTGSDTEISIERLIPIEEGGIELIQIQRAGSVVLNARFLGEIVKKLPTNEVTLEVSPNFMTRIESGQAEFHLNGLDPDEYPRLPELASDRRFYLPADLLKTIIRQTSFAVSSQETRPVLTGVNFSAEKGFLTCVATDSHRLALRRARFETDNDLTFQNVVVPGRSLNELAKLLDREELPIEIVLTDQQILFRMKNISFFSRLLDGAYPDTSRLIPEEYRTAVRLNAKDFLQAIDRASLLARADRNNVIKFVAEEATTVEVSSHSPEVGKVSERVSILSLEGEELKISFNSKFVMDALRALDASEIEIQFTGSMRPFILRPVEQDSVLQLILPVRTS</sequence>
<dbReference type="Pfam" id="PF00712">
    <property type="entry name" value="DNA_pol3_beta"/>
    <property type="match status" value="1"/>
</dbReference>
<dbReference type="InterPro" id="IPR001001">
    <property type="entry name" value="DNA_polIII_beta"/>
</dbReference>
<comment type="subcellular location">
    <subcellularLocation>
        <location evidence="1 10">Cytoplasm</location>
    </subcellularLocation>
</comment>
<evidence type="ECO:0000256" key="2">
    <source>
        <dbReference type="ARBA" id="ARBA00010752"/>
    </source>
</evidence>
<evidence type="ECO:0000256" key="3">
    <source>
        <dbReference type="ARBA" id="ARBA00021035"/>
    </source>
</evidence>
<dbReference type="SMART" id="SM00480">
    <property type="entry name" value="POL3Bc"/>
    <property type="match status" value="1"/>
</dbReference>
<organism evidence="14 15">
    <name type="scientific">Exiguobacterium aurantiacum</name>
    <dbReference type="NCBI Taxonomy" id="33987"/>
    <lineage>
        <taxon>Bacteria</taxon>
        <taxon>Bacillati</taxon>
        <taxon>Bacillota</taxon>
        <taxon>Bacilli</taxon>
        <taxon>Bacillales</taxon>
        <taxon>Bacillales Family XII. Incertae Sedis</taxon>
        <taxon>Exiguobacterium</taxon>
    </lineage>
</organism>
<feature type="domain" description="DNA polymerase III beta sliding clamp N-terminal" evidence="11">
    <location>
        <begin position="1"/>
        <end position="127"/>
    </location>
</feature>
<evidence type="ECO:0000256" key="9">
    <source>
        <dbReference type="ARBA" id="ARBA00023125"/>
    </source>
</evidence>
<evidence type="ECO:0000256" key="4">
    <source>
        <dbReference type="ARBA" id="ARBA00022490"/>
    </source>
</evidence>
<dbReference type="AlphaFoldDB" id="A0A377FPH0"/>
<evidence type="ECO:0000313" key="14">
    <source>
        <dbReference type="EMBL" id="STO06712.1"/>
    </source>
</evidence>
<dbReference type="PANTHER" id="PTHR30478">
    <property type="entry name" value="DNA POLYMERASE III SUBUNIT BETA"/>
    <property type="match status" value="1"/>
</dbReference>
<dbReference type="GO" id="GO:0008408">
    <property type="term" value="F:3'-5' exonuclease activity"/>
    <property type="evidence" value="ECO:0007669"/>
    <property type="project" value="InterPro"/>
</dbReference>